<proteinExistence type="predicted"/>
<keyword evidence="2" id="KW-1185">Reference proteome</keyword>
<evidence type="ECO:0000313" key="2">
    <source>
        <dbReference type="Proteomes" id="UP000683583"/>
    </source>
</evidence>
<dbReference type="EMBL" id="CP077290">
    <property type="protein sequence ID" value="QXA50048.1"/>
    <property type="molecule type" value="Genomic_DNA"/>
</dbReference>
<gene>
    <name evidence="1" type="ORF">I6L58_03085</name>
</gene>
<protein>
    <submittedName>
        <fullName evidence="1">CHAP domain-containing protein</fullName>
    </submittedName>
</protein>
<evidence type="ECO:0000313" key="1">
    <source>
        <dbReference type="EMBL" id="QXA50048.1"/>
    </source>
</evidence>
<reference evidence="1 2" key="1">
    <citation type="submission" date="2021-06" db="EMBL/GenBank/DDBJ databases">
        <title>FDA dAtabase for Regulatory Grade micrObial Sequences (FDA-ARGOS): Supporting development and validation of Infectious Disease Dx tests.</title>
        <authorList>
            <person name="Sproer C."/>
            <person name="Gronow S."/>
            <person name="Severitt S."/>
            <person name="Schroder I."/>
            <person name="Tallon L."/>
            <person name="Sadzewicz L."/>
            <person name="Zhao X."/>
            <person name="Boylan J."/>
            <person name="Ott S."/>
            <person name="Bowen H."/>
            <person name="Vavikolanu K."/>
            <person name="Mehta A."/>
            <person name="Aluvathingal J."/>
            <person name="Nadendla S."/>
            <person name="Lowell S."/>
            <person name="Myers T."/>
            <person name="Yan Y."/>
        </authorList>
    </citation>
    <scope>NUCLEOTIDE SEQUENCE [LARGE SCALE GENOMIC DNA]</scope>
    <source>
        <strain evidence="1 2">FDAARGOS 1428</strain>
    </source>
</reference>
<accession>A0ABX8KLL0</accession>
<dbReference type="Proteomes" id="UP000683583">
    <property type="component" value="Chromosome"/>
</dbReference>
<dbReference type="Gene3D" id="3.90.1720.10">
    <property type="entry name" value="endopeptidase domain like (from Nostoc punctiforme)"/>
    <property type="match status" value="1"/>
</dbReference>
<sequence>MSWNKSEAVSYARTHAQAHTGHYCARAVAAAIRAGGVKIEGANAKDFWRSLENAGFVKVYGTPVAGDVAVIDALPGPGEYGHACIYDGAGTWYSDFRQNSLYPGPRYRKLQPAVTLYRHY</sequence>
<dbReference type="RefSeq" id="WP_088207435.1">
    <property type="nucleotide sequence ID" value="NZ_CAXOED010000002.1"/>
</dbReference>
<organism evidence="1 2">
    <name type="scientific">Enterobacter cancerogenus</name>
    <dbReference type="NCBI Taxonomy" id="69218"/>
    <lineage>
        <taxon>Bacteria</taxon>
        <taxon>Pseudomonadati</taxon>
        <taxon>Pseudomonadota</taxon>
        <taxon>Gammaproteobacteria</taxon>
        <taxon>Enterobacterales</taxon>
        <taxon>Enterobacteriaceae</taxon>
        <taxon>Enterobacter</taxon>
        <taxon>Enterobacter cloacae complex</taxon>
    </lineage>
</organism>
<name>A0ABX8KLL0_9ENTR</name>